<organism evidence="2">
    <name type="scientific">marine sediment metagenome</name>
    <dbReference type="NCBI Taxonomy" id="412755"/>
    <lineage>
        <taxon>unclassified sequences</taxon>
        <taxon>metagenomes</taxon>
        <taxon>ecological metagenomes</taxon>
    </lineage>
</organism>
<feature type="transmembrane region" description="Helical" evidence="1">
    <location>
        <begin position="87"/>
        <end position="110"/>
    </location>
</feature>
<evidence type="ECO:0000256" key="1">
    <source>
        <dbReference type="SAM" id="Phobius"/>
    </source>
</evidence>
<dbReference type="AlphaFoldDB" id="A0A0F8YR95"/>
<sequence length="125" mass="13763">VMGFAVHVFDGPAIARSIGWPPGNPFQYEVGIASLGISVLCLLCIWRRGDFWLATIIMISVFGWGVAIGHINQIIQFQNYAPGNAGAILYYDLLNPVLLIGLYTASSIALRKERKDKPQEMRKAA</sequence>
<dbReference type="Pfam" id="PF20589">
    <property type="entry name" value="DUF6790"/>
    <property type="match status" value="1"/>
</dbReference>
<protein>
    <submittedName>
        <fullName evidence="2">Uncharacterized protein</fullName>
    </submittedName>
</protein>
<keyword evidence="1" id="KW-1133">Transmembrane helix</keyword>
<dbReference type="EMBL" id="LAZR01067971">
    <property type="protein sequence ID" value="KKK50541.1"/>
    <property type="molecule type" value="Genomic_DNA"/>
</dbReference>
<name>A0A0F8YR95_9ZZZZ</name>
<evidence type="ECO:0000313" key="2">
    <source>
        <dbReference type="EMBL" id="KKK50541.1"/>
    </source>
</evidence>
<proteinExistence type="predicted"/>
<reference evidence="2" key="1">
    <citation type="journal article" date="2015" name="Nature">
        <title>Complex archaea that bridge the gap between prokaryotes and eukaryotes.</title>
        <authorList>
            <person name="Spang A."/>
            <person name="Saw J.H."/>
            <person name="Jorgensen S.L."/>
            <person name="Zaremba-Niedzwiedzka K."/>
            <person name="Martijn J."/>
            <person name="Lind A.E."/>
            <person name="van Eijk R."/>
            <person name="Schleper C."/>
            <person name="Guy L."/>
            <person name="Ettema T.J."/>
        </authorList>
    </citation>
    <scope>NUCLEOTIDE SEQUENCE</scope>
</reference>
<feature type="transmembrane region" description="Helical" evidence="1">
    <location>
        <begin position="52"/>
        <end position="75"/>
    </location>
</feature>
<comment type="caution">
    <text evidence="2">The sequence shown here is derived from an EMBL/GenBank/DDBJ whole genome shotgun (WGS) entry which is preliminary data.</text>
</comment>
<keyword evidence="1" id="KW-0812">Transmembrane</keyword>
<gene>
    <name evidence="2" type="ORF">LCGC14_3124000</name>
</gene>
<accession>A0A0F8YR95</accession>
<feature type="transmembrane region" description="Helical" evidence="1">
    <location>
        <begin position="26"/>
        <end position="45"/>
    </location>
</feature>
<dbReference type="InterPro" id="IPR046740">
    <property type="entry name" value="DUF6790"/>
</dbReference>
<feature type="non-terminal residue" evidence="2">
    <location>
        <position position="1"/>
    </location>
</feature>
<keyword evidence="1" id="KW-0472">Membrane</keyword>